<dbReference type="EMBL" id="VSRR010021421">
    <property type="protein sequence ID" value="MPC63925.1"/>
    <property type="molecule type" value="Genomic_DNA"/>
</dbReference>
<evidence type="ECO:0000256" key="1">
    <source>
        <dbReference type="SAM" id="MobiDB-lite"/>
    </source>
</evidence>
<dbReference type="AlphaFoldDB" id="A0A5B7H2P0"/>
<sequence>MAGRVRWTLSRRDAPLVLFQSLVGRNILTRRDLARAAKKLSEALRRRGVSSSVAGEGRRQHGLAGGRFGIPPCTLTPLLQAPPPSPPLPEPRAAAPATHRRDVSLKMQTPKTRGEVTLKLGGEERSDHRRCRLTPSQRLARGRPTVTCHTNPNTAYFPLRFPGVVAGRGCSGGVRGGVHVGMWRGPVAGVGRKRKSALALFHEEAFGTWEERDGRVGRGGRGRGGWGGGVVFFRAGVTLCIYHQPFTPPQQPLVTVWMAWWGRRWRRRSGRGDVRGVEVRVSEVRGG</sequence>
<keyword evidence="3" id="KW-1185">Reference proteome</keyword>
<evidence type="ECO:0000313" key="3">
    <source>
        <dbReference type="Proteomes" id="UP000324222"/>
    </source>
</evidence>
<feature type="compositionally biased region" description="Pro residues" evidence="1">
    <location>
        <begin position="80"/>
        <end position="90"/>
    </location>
</feature>
<organism evidence="2 3">
    <name type="scientific">Portunus trituberculatus</name>
    <name type="common">Swimming crab</name>
    <name type="synonym">Neptunus trituberculatus</name>
    <dbReference type="NCBI Taxonomy" id="210409"/>
    <lineage>
        <taxon>Eukaryota</taxon>
        <taxon>Metazoa</taxon>
        <taxon>Ecdysozoa</taxon>
        <taxon>Arthropoda</taxon>
        <taxon>Crustacea</taxon>
        <taxon>Multicrustacea</taxon>
        <taxon>Malacostraca</taxon>
        <taxon>Eumalacostraca</taxon>
        <taxon>Eucarida</taxon>
        <taxon>Decapoda</taxon>
        <taxon>Pleocyemata</taxon>
        <taxon>Brachyura</taxon>
        <taxon>Eubrachyura</taxon>
        <taxon>Portunoidea</taxon>
        <taxon>Portunidae</taxon>
        <taxon>Portuninae</taxon>
        <taxon>Portunus</taxon>
    </lineage>
</organism>
<proteinExistence type="predicted"/>
<evidence type="ECO:0000313" key="2">
    <source>
        <dbReference type="EMBL" id="MPC63925.1"/>
    </source>
</evidence>
<dbReference type="Proteomes" id="UP000324222">
    <property type="component" value="Unassembled WGS sequence"/>
</dbReference>
<feature type="region of interest" description="Disordered" evidence="1">
    <location>
        <begin position="75"/>
        <end position="101"/>
    </location>
</feature>
<name>A0A5B7H2P0_PORTR</name>
<gene>
    <name evidence="2" type="ORF">E2C01_058033</name>
</gene>
<comment type="caution">
    <text evidence="2">The sequence shown here is derived from an EMBL/GenBank/DDBJ whole genome shotgun (WGS) entry which is preliminary data.</text>
</comment>
<protein>
    <submittedName>
        <fullName evidence="2">Uncharacterized protein</fullName>
    </submittedName>
</protein>
<reference evidence="2 3" key="1">
    <citation type="submission" date="2019-05" db="EMBL/GenBank/DDBJ databases">
        <title>Another draft genome of Portunus trituberculatus and its Hox gene families provides insights of decapod evolution.</title>
        <authorList>
            <person name="Jeong J.-H."/>
            <person name="Song I."/>
            <person name="Kim S."/>
            <person name="Choi T."/>
            <person name="Kim D."/>
            <person name="Ryu S."/>
            <person name="Kim W."/>
        </authorList>
    </citation>
    <scope>NUCLEOTIDE SEQUENCE [LARGE SCALE GENOMIC DNA]</scope>
    <source>
        <tissue evidence="2">Muscle</tissue>
    </source>
</reference>
<accession>A0A5B7H2P0</accession>